<comment type="caution">
    <text evidence="2">The sequence shown here is derived from an EMBL/GenBank/DDBJ whole genome shotgun (WGS) entry which is preliminary data.</text>
</comment>
<feature type="signal peptide" evidence="1">
    <location>
        <begin position="1"/>
        <end position="21"/>
    </location>
</feature>
<proteinExistence type="predicted"/>
<protein>
    <submittedName>
        <fullName evidence="2">Uncharacterized protein</fullName>
    </submittedName>
</protein>
<dbReference type="PANTHER" id="PTHR34376">
    <property type="entry name" value="SERINE PROTEASE INHIBITOR, KAZAL-TYPE FAMILY PROTEIN"/>
    <property type="match status" value="1"/>
</dbReference>
<dbReference type="Proteomes" id="UP001157418">
    <property type="component" value="Unassembled WGS sequence"/>
</dbReference>
<accession>A0AAU9ME70</accession>
<keyword evidence="1" id="KW-0732">Signal</keyword>
<evidence type="ECO:0000313" key="3">
    <source>
        <dbReference type="Proteomes" id="UP001157418"/>
    </source>
</evidence>
<dbReference type="PANTHER" id="PTHR34376:SF4">
    <property type="entry name" value="KAZAL-LIKE DOMAIN-CONTAINING PROTEIN"/>
    <property type="match status" value="1"/>
</dbReference>
<evidence type="ECO:0000256" key="1">
    <source>
        <dbReference type="SAM" id="SignalP"/>
    </source>
</evidence>
<organism evidence="2 3">
    <name type="scientific">Lactuca virosa</name>
    <dbReference type="NCBI Taxonomy" id="75947"/>
    <lineage>
        <taxon>Eukaryota</taxon>
        <taxon>Viridiplantae</taxon>
        <taxon>Streptophyta</taxon>
        <taxon>Embryophyta</taxon>
        <taxon>Tracheophyta</taxon>
        <taxon>Spermatophyta</taxon>
        <taxon>Magnoliopsida</taxon>
        <taxon>eudicotyledons</taxon>
        <taxon>Gunneridae</taxon>
        <taxon>Pentapetalae</taxon>
        <taxon>asterids</taxon>
        <taxon>campanulids</taxon>
        <taxon>Asterales</taxon>
        <taxon>Asteraceae</taxon>
        <taxon>Cichorioideae</taxon>
        <taxon>Cichorieae</taxon>
        <taxon>Lactucinae</taxon>
        <taxon>Lactuca</taxon>
    </lineage>
</organism>
<feature type="chain" id="PRO_5043403885" evidence="1">
    <location>
        <begin position="22"/>
        <end position="142"/>
    </location>
</feature>
<dbReference type="AlphaFoldDB" id="A0AAU9ME70"/>
<sequence length="142" mass="15192">MPNESLSLPFFIIFVAVTALALPSTANRDFLRLPSDDVSASLCPDPITPGSCPVKCFRTAPVCGVNNVTYWCGCAEAVCAGTRVAKLGFCEFENGGSGPVSVDIEEPTGKEMNEPCIIDGCQRVVLAQMELAFIDRIKRTCP</sequence>
<name>A0AAU9ME70_9ASTR</name>
<gene>
    <name evidence="2" type="ORF">LVIROSA_LOCUS12002</name>
</gene>
<dbReference type="EMBL" id="CAKMRJ010001941">
    <property type="protein sequence ID" value="CAH1424822.1"/>
    <property type="molecule type" value="Genomic_DNA"/>
</dbReference>
<reference evidence="2 3" key="1">
    <citation type="submission" date="2022-01" db="EMBL/GenBank/DDBJ databases">
        <authorList>
            <person name="Xiong W."/>
            <person name="Schranz E."/>
        </authorList>
    </citation>
    <scope>NUCLEOTIDE SEQUENCE [LARGE SCALE GENOMIC DNA]</scope>
</reference>
<evidence type="ECO:0000313" key="2">
    <source>
        <dbReference type="EMBL" id="CAH1424822.1"/>
    </source>
</evidence>
<keyword evidence="3" id="KW-1185">Reference proteome</keyword>